<organism evidence="2 3">
    <name type="scientific">Sediminivirga luteola</name>
    <dbReference type="NCBI Taxonomy" id="1774748"/>
    <lineage>
        <taxon>Bacteria</taxon>
        <taxon>Bacillati</taxon>
        <taxon>Actinomycetota</taxon>
        <taxon>Actinomycetes</taxon>
        <taxon>Micrococcales</taxon>
        <taxon>Brevibacteriaceae</taxon>
        <taxon>Sediminivirga</taxon>
    </lineage>
</organism>
<dbReference type="Proteomes" id="UP000616114">
    <property type="component" value="Unassembled WGS sequence"/>
</dbReference>
<sequence length="130" mass="14852">MIRLIWTVSVHTRYFLRRYMPTNILLDAIRTHRRGLKWGIPAMLLAVPYILIANVCVQLIEDGAPGWLHLAVLWAIWNMLKMLWIGPVSAVLLIRARVRESVTARRERASSPSEADDAKERAVVDAIGIR</sequence>
<comment type="caution">
    <text evidence="2">The sequence shown here is derived from an EMBL/GenBank/DDBJ whole genome shotgun (WGS) entry which is preliminary data.</text>
</comment>
<feature type="transmembrane region" description="Helical" evidence="1">
    <location>
        <begin position="38"/>
        <end position="60"/>
    </location>
</feature>
<feature type="transmembrane region" description="Helical" evidence="1">
    <location>
        <begin position="72"/>
        <end position="96"/>
    </location>
</feature>
<reference evidence="2" key="1">
    <citation type="journal article" date="2014" name="Int. J. Syst. Evol. Microbiol.">
        <title>Complete genome sequence of Corynebacterium casei LMG S-19264T (=DSM 44701T), isolated from a smear-ripened cheese.</title>
        <authorList>
            <consortium name="US DOE Joint Genome Institute (JGI-PGF)"/>
            <person name="Walter F."/>
            <person name="Albersmeier A."/>
            <person name="Kalinowski J."/>
            <person name="Ruckert C."/>
        </authorList>
    </citation>
    <scope>NUCLEOTIDE SEQUENCE</scope>
    <source>
        <strain evidence="2">CGMCC 1.12785</strain>
    </source>
</reference>
<dbReference type="EMBL" id="BMFY01000007">
    <property type="protein sequence ID" value="GGA15902.1"/>
    <property type="molecule type" value="Genomic_DNA"/>
</dbReference>
<evidence type="ECO:0000256" key="1">
    <source>
        <dbReference type="SAM" id="Phobius"/>
    </source>
</evidence>
<proteinExistence type="predicted"/>
<protein>
    <recommendedName>
        <fullName evidence="4">Sulfate permease</fullName>
    </recommendedName>
</protein>
<reference evidence="2" key="2">
    <citation type="submission" date="2020-09" db="EMBL/GenBank/DDBJ databases">
        <authorList>
            <person name="Sun Q."/>
            <person name="Zhou Y."/>
        </authorList>
    </citation>
    <scope>NUCLEOTIDE SEQUENCE</scope>
    <source>
        <strain evidence="2">CGMCC 1.12785</strain>
    </source>
</reference>
<name>A0A8J2TYG4_9MICO</name>
<dbReference type="RefSeq" id="WP_188550639.1">
    <property type="nucleotide sequence ID" value="NZ_BMFY01000007.1"/>
</dbReference>
<gene>
    <name evidence="2" type="ORF">GCM10011333_18620</name>
</gene>
<evidence type="ECO:0000313" key="3">
    <source>
        <dbReference type="Proteomes" id="UP000616114"/>
    </source>
</evidence>
<keyword evidence="1" id="KW-0472">Membrane</keyword>
<keyword evidence="1" id="KW-1133">Transmembrane helix</keyword>
<dbReference type="AlphaFoldDB" id="A0A8J2TYG4"/>
<evidence type="ECO:0000313" key="2">
    <source>
        <dbReference type="EMBL" id="GGA15902.1"/>
    </source>
</evidence>
<keyword evidence="1" id="KW-0812">Transmembrane</keyword>
<evidence type="ECO:0008006" key="4">
    <source>
        <dbReference type="Google" id="ProtNLM"/>
    </source>
</evidence>
<accession>A0A8J2TYG4</accession>
<keyword evidence="3" id="KW-1185">Reference proteome</keyword>